<organism evidence="4 5">
    <name type="scientific">Adineta steineri</name>
    <dbReference type="NCBI Taxonomy" id="433720"/>
    <lineage>
        <taxon>Eukaryota</taxon>
        <taxon>Metazoa</taxon>
        <taxon>Spiralia</taxon>
        <taxon>Gnathifera</taxon>
        <taxon>Rotifera</taxon>
        <taxon>Eurotatoria</taxon>
        <taxon>Bdelloidea</taxon>
        <taxon>Adinetida</taxon>
        <taxon>Adinetidae</taxon>
        <taxon>Adineta</taxon>
    </lineage>
</organism>
<dbReference type="InterPro" id="IPR019734">
    <property type="entry name" value="TPR_rpt"/>
</dbReference>
<dbReference type="Pfam" id="PF13181">
    <property type="entry name" value="TPR_8"/>
    <property type="match status" value="2"/>
</dbReference>
<evidence type="ECO:0008006" key="6">
    <source>
        <dbReference type="Google" id="ProtNLM"/>
    </source>
</evidence>
<dbReference type="AlphaFoldDB" id="A0A815NZY9"/>
<name>A0A815NZY9_9BILA</name>
<evidence type="ECO:0000313" key="5">
    <source>
        <dbReference type="Proteomes" id="UP000663891"/>
    </source>
</evidence>
<sequence>MLPSTRVPYTRTIRNFRLVWLDKTSGNVNDTGCMNTIVQFREVIDDIQTYTDVDECVAFINDIRDEKIFLISSEALSQIIVPIIHNKTQVSDIYIFCGNKTEHEQWIQQWLKVKGVFTNISSICELLSQAAEDCDQNSISMSFVETIDNTSNINRNELDQSFIYTQILKEILLTIDFEEDYYNDFLLFCREYFVNNNIELRNVDKIEREYHEHKPVWWYTYNCFLYSMSNKSLRTIEIDIIIKLGFFIRDLHQHIADLHSEQYSDHHHSETFTVYRGQGLSLTDFDQLVEKRGGLLSFNSFLSTSEDRNVSLAFARRSIQASDLIGILFIMKTDPSKSSTPFAKIHDQVELTLTSNNNPQLCALMERIRKETMSDYKGWYRLGVLLVKLDQYDKAEQLYDLLLTKVTETREEAYLNHMIGIIKNNQGKYEEAIHRYEKSIEINQKMLSPDVYTLAASYNDLGSVYSSMNDYSKAHSYYKKALHINRETLPPDHPDLATCYNNIGGIYESMGEHNKAFRNYKRALEIYQRTRTPNHPTLADCYNNIGSVYENLGKYSKALSFHERALEIHQRTLPPDHHDLACSIGQIGMVCSHMGDRSKAIECCERALKIVEHSLPSNHPDIEIYKKKILNM</sequence>
<reference evidence="4" key="1">
    <citation type="submission" date="2021-02" db="EMBL/GenBank/DDBJ databases">
        <authorList>
            <person name="Nowell W R."/>
        </authorList>
    </citation>
    <scope>NUCLEOTIDE SEQUENCE</scope>
</reference>
<gene>
    <name evidence="4" type="ORF">VCS650_LOCUS38887</name>
</gene>
<dbReference type="InterPro" id="IPR011990">
    <property type="entry name" value="TPR-like_helical_dom_sf"/>
</dbReference>
<comment type="caution">
    <text evidence="4">The sequence shown here is derived from an EMBL/GenBank/DDBJ whole genome shotgun (WGS) entry which is preliminary data.</text>
</comment>
<feature type="repeat" description="TPR" evidence="3">
    <location>
        <begin position="539"/>
        <end position="572"/>
    </location>
</feature>
<dbReference type="PANTHER" id="PTHR45641:SF19">
    <property type="entry name" value="NEPHROCYSTIN-3"/>
    <property type="match status" value="1"/>
</dbReference>
<feature type="repeat" description="TPR" evidence="3">
    <location>
        <begin position="413"/>
        <end position="446"/>
    </location>
</feature>
<dbReference type="SMART" id="SM00028">
    <property type="entry name" value="TPR"/>
    <property type="match status" value="6"/>
</dbReference>
<evidence type="ECO:0000256" key="2">
    <source>
        <dbReference type="ARBA" id="ARBA00022803"/>
    </source>
</evidence>
<dbReference type="Pfam" id="PF13424">
    <property type="entry name" value="TPR_12"/>
    <property type="match status" value="2"/>
</dbReference>
<keyword evidence="2 3" id="KW-0802">TPR repeat</keyword>
<dbReference type="SUPFAM" id="SSF56399">
    <property type="entry name" value="ADP-ribosylation"/>
    <property type="match status" value="1"/>
</dbReference>
<dbReference type="Gene3D" id="1.25.40.10">
    <property type="entry name" value="Tetratricopeptide repeat domain"/>
    <property type="match status" value="2"/>
</dbReference>
<evidence type="ECO:0000256" key="3">
    <source>
        <dbReference type="PROSITE-ProRule" id="PRU00339"/>
    </source>
</evidence>
<dbReference type="EMBL" id="CAJNON010001215">
    <property type="protein sequence ID" value="CAF1441021.1"/>
    <property type="molecule type" value="Genomic_DNA"/>
</dbReference>
<dbReference type="SUPFAM" id="SSF48452">
    <property type="entry name" value="TPR-like"/>
    <property type="match status" value="1"/>
</dbReference>
<evidence type="ECO:0000313" key="4">
    <source>
        <dbReference type="EMBL" id="CAF1441021.1"/>
    </source>
</evidence>
<dbReference type="Gene3D" id="3.90.176.10">
    <property type="entry name" value="Toxin ADP-ribosyltransferase, Chain A, domain 1"/>
    <property type="match status" value="1"/>
</dbReference>
<feature type="repeat" description="TPR" evidence="3">
    <location>
        <begin position="497"/>
        <end position="530"/>
    </location>
</feature>
<evidence type="ECO:0000256" key="1">
    <source>
        <dbReference type="ARBA" id="ARBA00022737"/>
    </source>
</evidence>
<dbReference type="PANTHER" id="PTHR45641">
    <property type="entry name" value="TETRATRICOPEPTIDE REPEAT PROTEIN (AFU_ORTHOLOGUE AFUA_6G03870)"/>
    <property type="match status" value="1"/>
</dbReference>
<feature type="repeat" description="TPR" evidence="3">
    <location>
        <begin position="455"/>
        <end position="488"/>
    </location>
</feature>
<accession>A0A815NZY9</accession>
<dbReference type="OrthoDB" id="19588at2759"/>
<dbReference type="PROSITE" id="PS50293">
    <property type="entry name" value="TPR_REGION"/>
    <property type="match status" value="2"/>
</dbReference>
<proteinExistence type="predicted"/>
<protein>
    <recommendedName>
        <fullName evidence="6">Kinesin light chain</fullName>
    </recommendedName>
</protein>
<dbReference type="Proteomes" id="UP000663891">
    <property type="component" value="Unassembled WGS sequence"/>
</dbReference>
<keyword evidence="1" id="KW-0677">Repeat</keyword>
<dbReference type="PROSITE" id="PS50005">
    <property type="entry name" value="TPR"/>
    <property type="match status" value="4"/>
</dbReference>